<dbReference type="AlphaFoldDB" id="M0HW45"/>
<keyword evidence="2" id="KW-0472">Membrane</keyword>
<gene>
    <name evidence="4" type="ORF">C453_03274</name>
</gene>
<evidence type="ECO:0000256" key="1">
    <source>
        <dbReference type="SAM" id="MobiDB-lite"/>
    </source>
</evidence>
<feature type="transmembrane region" description="Helical" evidence="2">
    <location>
        <begin position="12"/>
        <end position="30"/>
    </location>
</feature>
<accession>M0HW45</accession>
<keyword evidence="2" id="KW-0812">Transmembrane</keyword>
<dbReference type="Proteomes" id="UP000011612">
    <property type="component" value="Unassembled WGS sequence"/>
</dbReference>
<protein>
    <recommendedName>
        <fullName evidence="3">SHOCT domain-containing protein</fullName>
    </recommendedName>
</protein>
<evidence type="ECO:0000259" key="3">
    <source>
        <dbReference type="Pfam" id="PF09851"/>
    </source>
</evidence>
<evidence type="ECO:0000313" key="5">
    <source>
        <dbReference type="Proteomes" id="UP000011612"/>
    </source>
</evidence>
<comment type="caution">
    <text evidence="4">The sequence shown here is derived from an EMBL/GenBank/DDBJ whole genome shotgun (WGS) entry which is preliminary data.</text>
</comment>
<keyword evidence="2" id="KW-1133">Transmembrane helix</keyword>
<feature type="region of interest" description="Disordered" evidence="1">
    <location>
        <begin position="56"/>
        <end position="75"/>
    </location>
</feature>
<dbReference type="PATRIC" id="fig|1230453.4.peg.609"/>
<dbReference type="Pfam" id="PF09851">
    <property type="entry name" value="SHOCT"/>
    <property type="match status" value="1"/>
</dbReference>
<name>M0HW45_HALEO</name>
<feature type="transmembrane region" description="Helical" evidence="2">
    <location>
        <begin position="36"/>
        <end position="54"/>
    </location>
</feature>
<dbReference type="EMBL" id="AOLK01000011">
    <property type="protein sequence ID" value="ELZ87339.1"/>
    <property type="molecule type" value="Genomic_DNA"/>
</dbReference>
<evidence type="ECO:0000313" key="4">
    <source>
        <dbReference type="EMBL" id="ELZ87339.1"/>
    </source>
</evidence>
<organism evidence="4 5">
    <name type="scientific">Haloferax elongans ATCC BAA-1513</name>
    <dbReference type="NCBI Taxonomy" id="1230453"/>
    <lineage>
        <taxon>Archaea</taxon>
        <taxon>Methanobacteriati</taxon>
        <taxon>Methanobacteriota</taxon>
        <taxon>Stenosarchaea group</taxon>
        <taxon>Halobacteria</taxon>
        <taxon>Halobacteriales</taxon>
        <taxon>Haloferacaceae</taxon>
        <taxon>Haloferax</taxon>
    </lineage>
</organism>
<reference evidence="4 5" key="1">
    <citation type="journal article" date="2014" name="PLoS Genet.">
        <title>Phylogenetically driven sequencing of extremely halophilic archaea reveals strategies for static and dynamic osmo-response.</title>
        <authorList>
            <person name="Becker E.A."/>
            <person name="Seitzer P.M."/>
            <person name="Tritt A."/>
            <person name="Larsen D."/>
            <person name="Krusor M."/>
            <person name="Yao A.I."/>
            <person name="Wu D."/>
            <person name="Madern D."/>
            <person name="Eisen J.A."/>
            <person name="Darling A.E."/>
            <person name="Facciotti M.T."/>
        </authorList>
    </citation>
    <scope>NUCLEOTIDE SEQUENCE [LARGE SCALE GENOMIC DNA]</scope>
    <source>
        <strain evidence="4 5">ATCC BAA-1513</strain>
    </source>
</reference>
<dbReference type="InterPro" id="IPR018649">
    <property type="entry name" value="SHOCT"/>
</dbReference>
<feature type="region of interest" description="Disordered" evidence="1">
    <location>
        <begin position="101"/>
        <end position="120"/>
    </location>
</feature>
<feature type="compositionally biased region" description="Polar residues" evidence="1">
    <location>
        <begin position="65"/>
        <end position="75"/>
    </location>
</feature>
<evidence type="ECO:0000256" key="2">
    <source>
        <dbReference type="SAM" id="Phobius"/>
    </source>
</evidence>
<keyword evidence="5" id="KW-1185">Reference proteome</keyword>
<sequence>MRWVTIPSARTTTLYALFVLILLGVMEVTWGRGVTLGIIAVIVAVGLGVFTERVERPSEVERDGSPQNSRDPIDTLQQRYAAGELTDEEFERRLDRLLESDEKRNRDDTETSRDRISEFE</sequence>
<feature type="domain" description="SHOCT" evidence="3">
    <location>
        <begin position="71"/>
        <end position="98"/>
    </location>
</feature>
<dbReference type="RefSeq" id="WP_008322673.1">
    <property type="nucleotide sequence ID" value="NZ_AOLK01000011.1"/>
</dbReference>
<proteinExistence type="predicted"/>